<evidence type="ECO:0000313" key="4">
    <source>
        <dbReference type="Proteomes" id="UP000482209"/>
    </source>
</evidence>
<dbReference type="Proteomes" id="UP000482209">
    <property type="component" value="Unassembled WGS sequence"/>
</dbReference>
<gene>
    <name evidence="3" type="ORF">FYJ58_06770</name>
</gene>
<comment type="caution">
    <text evidence="3">The sequence shown here is derived from an EMBL/GenBank/DDBJ whole genome shotgun (WGS) entry which is preliminary data.</text>
</comment>
<dbReference type="AlphaFoldDB" id="A0A6L5XY86"/>
<keyword evidence="1" id="KW-0472">Membrane</keyword>
<dbReference type="Pfam" id="PF08486">
    <property type="entry name" value="SpoIID"/>
    <property type="match status" value="1"/>
</dbReference>
<organism evidence="3 4">
    <name type="scientific">Velocimicrobium porci</name>
    <dbReference type="NCBI Taxonomy" id="2606634"/>
    <lineage>
        <taxon>Bacteria</taxon>
        <taxon>Bacillati</taxon>
        <taxon>Bacillota</taxon>
        <taxon>Clostridia</taxon>
        <taxon>Lachnospirales</taxon>
        <taxon>Lachnospiraceae</taxon>
        <taxon>Velocimicrobium</taxon>
    </lineage>
</organism>
<feature type="domain" description="Sporulation stage II protein D amidase enhancer LytB N-terminal" evidence="2">
    <location>
        <begin position="227"/>
        <end position="321"/>
    </location>
</feature>
<dbReference type="GO" id="GO:0030435">
    <property type="term" value="P:sporulation resulting in formation of a cellular spore"/>
    <property type="evidence" value="ECO:0007669"/>
    <property type="project" value="InterPro"/>
</dbReference>
<dbReference type="PANTHER" id="PTHR30032:SF4">
    <property type="entry name" value="AMIDASE ENHANCER"/>
    <property type="match status" value="1"/>
</dbReference>
<evidence type="ECO:0000256" key="1">
    <source>
        <dbReference type="SAM" id="Phobius"/>
    </source>
</evidence>
<sequence>MQWIFVKEDSIMVRGSFFRRCFLIFLVICMSFIYPAIGKAEQKDWIRVGLERSLSERRQLTIQTNYITLGYCIYGNFEKETTLAGSKGFVVKPATGYYYIGKKEYRTYKSAKKMADKLRKLGVSAYPAVTYHSSWNIYVGGSTRKETVKKQYKKIKGRYNLSFGKLQSDNKKRITILTDEGIIVIDTDKHNAYPQIASNSNNRQGVNLIVVENCSYRGRLEIGRYNKNTLTTVNILPVEDYLKGVVPNEMSSSYPIEALKAQAVCARSFCYSRKESVVDSNANQAFVVCDTSHCQVYGGFSTETNQTTAAVNATKGKKLWYHGKVIEANYFSTSGGATESAENVWGSKVPYLKSVPDNYESEPEKEPWSFNFTTKQIQNLLKNRGIDLGKIKNVFVQKYSDSGRVMELKMIGENDTKVWKREEGRSFFSLPGNKYKIVKAKEKPDKVYILSGKKKRQKRIQSSYVISGNGKVSKMSQSVEQYIVKSKDNMTNFARKAPKNNQTIKIVGMGFGHGVGMSQSGAKGMAKEGYSYKEILNYYFKEIKIQS</sequence>
<protein>
    <submittedName>
        <fullName evidence="3">SpoIID/LytB domain-containing protein</fullName>
    </submittedName>
</protein>
<dbReference type="InterPro" id="IPR013693">
    <property type="entry name" value="SpoIID/LytB_N"/>
</dbReference>
<reference evidence="3 4" key="1">
    <citation type="submission" date="2019-08" db="EMBL/GenBank/DDBJ databases">
        <title>In-depth cultivation of the pig gut microbiome towards novel bacterial diversity and tailored functional studies.</title>
        <authorList>
            <person name="Wylensek D."/>
            <person name="Hitch T.C.A."/>
            <person name="Clavel T."/>
        </authorList>
    </citation>
    <scope>NUCLEOTIDE SEQUENCE [LARGE SCALE GENOMIC DNA]</scope>
    <source>
        <strain evidence="3 4">WCA-693-APC-MOT-I</strain>
    </source>
</reference>
<evidence type="ECO:0000313" key="3">
    <source>
        <dbReference type="EMBL" id="MSS63579.1"/>
    </source>
</evidence>
<dbReference type="NCBIfam" id="TIGR02669">
    <property type="entry name" value="SpoIID_LytB"/>
    <property type="match status" value="1"/>
</dbReference>
<keyword evidence="4" id="KW-1185">Reference proteome</keyword>
<dbReference type="EMBL" id="VUMT01000008">
    <property type="protein sequence ID" value="MSS63579.1"/>
    <property type="molecule type" value="Genomic_DNA"/>
</dbReference>
<dbReference type="InterPro" id="IPR013486">
    <property type="entry name" value="SpoIID/LytB"/>
</dbReference>
<feature type="transmembrane region" description="Helical" evidence="1">
    <location>
        <begin position="21"/>
        <end position="37"/>
    </location>
</feature>
<proteinExistence type="predicted"/>
<keyword evidence="1" id="KW-1133">Transmembrane helix</keyword>
<keyword evidence="1" id="KW-0812">Transmembrane</keyword>
<dbReference type="InterPro" id="IPR051922">
    <property type="entry name" value="Bact_Sporulation_Assoc"/>
</dbReference>
<dbReference type="PANTHER" id="PTHR30032">
    <property type="entry name" value="N-ACETYLMURAMOYL-L-ALANINE AMIDASE-RELATED"/>
    <property type="match status" value="1"/>
</dbReference>
<accession>A0A6L5XY86</accession>
<dbReference type="GO" id="GO:0030288">
    <property type="term" value="C:outer membrane-bounded periplasmic space"/>
    <property type="evidence" value="ECO:0007669"/>
    <property type="project" value="TreeGrafter"/>
</dbReference>
<name>A0A6L5XY86_9FIRM</name>
<evidence type="ECO:0000259" key="2">
    <source>
        <dbReference type="Pfam" id="PF08486"/>
    </source>
</evidence>